<accession>A0A2J6QY97</accession>
<evidence type="ECO:0000313" key="2">
    <source>
        <dbReference type="EMBL" id="PMD31243.1"/>
    </source>
</evidence>
<evidence type="ECO:0000256" key="1">
    <source>
        <dbReference type="SAM" id="Coils"/>
    </source>
</evidence>
<name>A0A2J6QY97_HYAVF</name>
<reference evidence="2 3" key="1">
    <citation type="submission" date="2016-04" db="EMBL/GenBank/DDBJ databases">
        <title>A degradative enzymes factory behind the ericoid mycorrhizal symbiosis.</title>
        <authorList>
            <consortium name="DOE Joint Genome Institute"/>
            <person name="Martino E."/>
            <person name="Morin E."/>
            <person name="Grelet G."/>
            <person name="Kuo A."/>
            <person name="Kohler A."/>
            <person name="Daghino S."/>
            <person name="Barry K."/>
            <person name="Choi C."/>
            <person name="Cichocki N."/>
            <person name="Clum A."/>
            <person name="Copeland A."/>
            <person name="Hainaut M."/>
            <person name="Haridas S."/>
            <person name="Labutti K."/>
            <person name="Lindquist E."/>
            <person name="Lipzen A."/>
            <person name="Khouja H.-R."/>
            <person name="Murat C."/>
            <person name="Ohm R."/>
            <person name="Olson A."/>
            <person name="Spatafora J."/>
            <person name="Veneault-Fourrey C."/>
            <person name="Henrissat B."/>
            <person name="Grigoriev I."/>
            <person name="Martin F."/>
            <person name="Perotto S."/>
        </authorList>
    </citation>
    <scope>NUCLEOTIDE SEQUENCE [LARGE SCALE GENOMIC DNA]</scope>
    <source>
        <strain evidence="2 3">F</strain>
    </source>
</reference>
<dbReference type="AlphaFoldDB" id="A0A2J6QY97"/>
<dbReference type="STRING" id="1149755.A0A2J6QY97"/>
<evidence type="ECO:0000313" key="3">
    <source>
        <dbReference type="Proteomes" id="UP000235786"/>
    </source>
</evidence>
<sequence length="556" mass="63949">MASRGGLEALSAELFSEVILYLPACQDRVSLSLVSKRLYDKVIPYIYGHWEFNGYDHSFQSFYLFLRTMFENRVLASHVQSLDIQDWNMKRSDRLADEDDEYPNPAERLAHRSPEERARLALQEEIQARRKAEKALLRQELQRQEALEEEMYDQYIPFFRKSLDTMLVPQAYSTKVGRFQEYVNNRDPDILLGVLTISLPNLATLYMTIPEELVGVLNTLAEFGGGLVPGILENLNTIYVCSALYLGIKGHRQYHLELDTNISLFKIHGLRSLSILTAMGFNPFLTDLNDKMVRELSRTSSLTDLAFDESLADPENIISILSIPKSLRSLRWTQYFSCCNQIYFCTTPFYDNLGKSLIHHKETLEELDLDLRHVPCSVKGHAGNPHAKVEDMIEQVKEKWENNCHLLGSLKEFSRLKRLKIGPEALCGNRPQGIAPARLPDSLPPSLEELTLPFCFSVLQDKRNTQLADQIWIHELVYLVQNSASNLRNLRKITVLDWSPCLDRPQNGDWEIFKNVEIASAEAGIEFLMLNETSRWQTPVPYFLEILPTRNPGRDY</sequence>
<feature type="coiled-coil region" evidence="1">
    <location>
        <begin position="122"/>
        <end position="154"/>
    </location>
</feature>
<dbReference type="OrthoDB" id="3437411at2759"/>
<proteinExistence type="predicted"/>
<dbReference type="Proteomes" id="UP000235786">
    <property type="component" value="Unassembled WGS sequence"/>
</dbReference>
<protein>
    <recommendedName>
        <fullName evidence="4">F-box domain-containing protein</fullName>
    </recommendedName>
</protein>
<keyword evidence="3" id="KW-1185">Reference proteome</keyword>
<dbReference type="EMBL" id="KZ613963">
    <property type="protein sequence ID" value="PMD31243.1"/>
    <property type="molecule type" value="Genomic_DNA"/>
</dbReference>
<evidence type="ECO:0008006" key="4">
    <source>
        <dbReference type="Google" id="ProtNLM"/>
    </source>
</evidence>
<gene>
    <name evidence="2" type="ORF">L207DRAFT_193943</name>
</gene>
<organism evidence="2 3">
    <name type="scientific">Hyaloscypha variabilis (strain UAMH 11265 / GT02V1 / F)</name>
    <name type="common">Meliniomyces variabilis</name>
    <dbReference type="NCBI Taxonomy" id="1149755"/>
    <lineage>
        <taxon>Eukaryota</taxon>
        <taxon>Fungi</taxon>
        <taxon>Dikarya</taxon>
        <taxon>Ascomycota</taxon>
        <taxon>Pezizomycotina</taxon>
        <taxon>Leotiomycetes</taxon>
        <taxon>Helotiales</taxon>
        <taxon>Hyaloscyphaceae</taxon>
        <taxon>Hyaloscypha</taxon>
        <taxon>Hyaloscypha variabilis</taxon>
    </lineage>
</organism>
<keyword evidence="1" id="KW-0175">Coiled coil</keyword>